<dbReference type="GO" id="GO:0003700">
    <property type="term" value="F:DNA-binding transcription factor activity"/>
    <property type="evidence" value="ECO:0007669"/>
    <property type="project" value="InterPro"/>
</dbReference>
<dbReference type="Proteomes" id="UP000030401">
    <property type="component" value="Unassembled WGS sequence"/>
</dbReference>
<dbReference type="Gene3D" id="1.10.1660.10">
    <property type="match status" value="1"/>
</dbReference>
<keyword evidence="2" id="KW-0805">Transcription regulation</keyword>
<proteinExistence type="predicted"/>
<keyword evidence="4" id="KW-0804">Transcription</keyword>
<dbReference type="eggNOG" id="COG0789">
    <property type="taxonomic scope" value="Bacteria"/>
</dbReference>
<dbReference type="EMBL" id="AVPG01000018">
    <property type="protein sequence ID" value="KGX85871.1"/>
    <property type="molecule type" value="Genomic_DNA"/>
</dbReference>
<feature type="domain" description="HTH merR-type" evidence="6">
    <location>
        <begin position="1"/>
        <end position="66"/>
    </location>
</feature>
<dbReference type="SUPFAM" id="SSF46955">
    <property type="entry name" value="Putative DNA-binding domain"/>
    <property type="match status" value="1"/>
</dbReference>
<keyword evidence="8" id="KW-1185">Reference proteome</keyword>
<name>A0A0A5FYH7_9BACI</name>
<keyword evidence="3" id="KW-0238">DNA-binding</keyword>
<protein>
    <submittedName>
        <fullName evidence="7">MerR family transcriptional regulator</fullName>
    </submittedName>
</protein>
<evidence type="ECO:0000259" key="6">
    <source>
        <dbReference type="PROSITE" id="PS50937"/>
    </source>
</evidence>
<dbReference type="STRING" id="1385512.N784_06670"/>
<evidence type="ECO:0000256" key="3">
    <source>
        <dbReference type="ARBA" id="ARBA00023125"/>
    </source>
</evidence>
<dbReference type="InterPro" id="IPR000551">
    <property type="entry name" value="MerR-type_HTH_dom"/>
</dbReference>
<keyword evidence="5" id="KW-0175">Coiled coil</keyword>
<dbReference type="GO" id="GO:0003677">
    <property type="term" value="F:DNA binding"/>
    <property type="evidence" value="ECO:0007669"/>
    <property type="project" value="UniProtKB-KW"/>
</dbReference>
<evidence type="ECO:0000313" key="7">
    <source>
        <dbReference type="EMBL" id="KGX85871.1"/>
    </source>
</evidence>
<gene>
    <name evidence="7" type="ORF">N784_06670</name>
</gene>
<feature type="coiled-coil region" evidence="5">
    <location>
        <begin position="88"/>
        <end position="122"/>
    </location>
</feature>
<dbReference type="Pfam" id="PF13411">
    <property type="entry name" value="MerR_1"/>
    <property type="match status" value="1"/>
</dbReference>
<sequence length="122" mass="14824">MSVLTKKFDVSPRTIRYYEQLGMITPHRTETGQRIYGKKEMTRLVLIFRGKKFGFKLDEIKEMVQLFDQDPSGTKQLERTIRYGEEKVKEVTEKIEELIEMRREMEEMLQQFREKLRNQKEE</sequence>
<reference evidence="7 8" key="1">
    <citation type="submission" date="2013-08" db="EMBL/GenBank/DDBJ databases">
        <authorList>
            <person name="Huang J."/>
            <person name="Wang G."/>
        </authorList>
    </citation>
    <scope>NUCLEOTIDE SEQUENCE [LARGE SCALE GENOMIC DNA]</scope>
    <source>
        <strain evidence="7 8">JSM 072002</strain>
    </source>
</reference>
<evidence type="ECO:0000256" key="1">
    <source>
        <dbReference type="ARBA" id="ARBA00022491"/>
    </source>
</evidence>
<organism evidence="7 8">
    <name type="scientific">Pontibacillus litoralis JSM 072002</name>
    <dbReference type="NCBI Taxonomy" id="1385512"/>
    <lineage>
        <taxon>Bacteria</taxon>
        <taxon>Bacillati</taxon>
        <taxon>Bacillota</taxon>
        <taxon>Bacilli</taxon>
        <taxon>Bacillales</taxon>
        <taxon>Bacillaceae</taxon>
        <taxon>Pontibacillus</taxon>
    </lineage>
</organism>
<evidence type="ECO:0000256" key="5">
    <source>
        <dbReference type="SAM" id="Coils"/>
    </source>
</evidence>
<comment type="caution">
    <text evidence="7">The sequence shown here is derived from an EMBL/GenBank/DDBJ whole genome shotgun (WGS) entry which is preliminary data.</text>
</comment>
<dbReference type="SMART" id="SM00422">
    <property type="entry name" value="HTH_MERR"/>
    <property type="match status" value="1"/>
</dbReference>
<evidence type="ECO:0000313" key="8">
    <source>
        <dbReference type="Proteomes" id="UP000030401"/>
    </source>
</evidence>
<keyword evidence="1" id="KW-0678">Repressor</keyword>
<dbReference type="InterPro" id="IPR009061">
    <property type="entry name" value="DNA-bd_dom_put_sf"/>
</dbReference>
<dbReference type="InterPro" id="IPR047057">
    <property type="entry name" value="MerR_fam"/>
</dbReference>
<dbReference type="AlphaFoldDB" id="A0A0A5FYH7"/>
<evidence type="ECO:0000256" key="2">
    <source>
        <dbReference type="ARBA" id="ARBA00023015"/>
    </source>
</evidence>
<accession>A0A0A5FYH7</accession>
<dbReference type="PANTHER" id="PTHR30204">
    <property type="entry name" value="REDOX-CYCLING DRUG-SENSING TRANSCRIPTIONAL ACTIVATOR SOXR"/>
    <property type="match status" value="1"/>
</dbReference>
<evidence type="ECO:0000256" key="4">
    <source>
        <dbReference type="ARBA" id="ARBA00023163"/>
    </source>
</evidence>
<dbReference type="PANTHER" id="PTHR30204:SF69">
    <property type="entry name" value="MERR-FAMILY TRANSCRIPTIONAL REGULATOR"/>
    <property type="match status" value="1"/>
</dbReference>
<dbReference type="PROSITE" id="PS50937">
    <property type="entry name" value="HTH_MERR_2"/>
    <property type="match status" value="1"/>
</dbReference>